<evidence type="ECO:0000256" key="4">
    <source>
        <dbReference type="ARBA" id="ARBA00023136"/>
    </source>
</evidence>
<dbReference type="PROSITE" id="PS50850">
    <property type="entry name" value="MFS"/>
    <property type="match status" value="1"/>
</dbReference>
<feature type="transmembrane region" description="Helical" evidence="5">
    <location>
        <begin position="319"/>
        <end position="336"/>
    </location>
</feature>
<gene>
    <name evidence="7" type="ORF">CSOJ01_04018</name>
</gene>
<evidence type="ECO:0000256" key="2">
    <source>
        <dbReference type="ARBA" id="ARBA00022692"/>
    </source>
</evidence>
<sequence>MGKTTTVVIAPAIPPPELSASSSITSGPDRGACLAEEAQHDDAMSKGKTVVVISSVTCITGISSLLAGVVTVCIPAMARDVNLESNLLLWPASVYALTCGCTLLLSGAMADLFGARLLYLLGCFFQSAFTLACGLATTGIQLILFRAFAGVAISMCLPSAVSIITHAFPSGRRRNIAFASMGGGQPIGFSIGLSVGGVFTDTIGWRWGFHIAAIANTVIFLVALRWLPGLGRREPVTWKRFATEVDWVGAFLASGFLAMVSYVLSVITESTHEVKKPENIALLAVSALLMASFVAWVGRRERLGRPAIIPNSLWKNRSFTSICVSVFMVWGAFNATEQLSSFWLQYVQRLSAIDTSVRFLPAPVGGVLANVVAGLVVHRVRADLAILISVALAALSPLLMAVADPAWNYWYCVFWAMFTNAIGADTLFTISNLLITSLFPARTHGVAGGVYNTIAQIGKSVGLASSGAIASAVTAKLAKLAKSAATAGGVGVVAARAGTGAGADGQSPMALLKGYRAAFWYCFALYGATLVVTVWGLRKIGKVGVKKDQ</sequence>
<feature type="transmembrane region" description="Helical" evidence="5">
    <location>
        <begin position="117"/>
        <end position="137"/>
    </location>
</feature>
<evidence type="ECO:0000256" key="5">
    <source>
        <dbReference type="SAM" id="Phobius"/>
    </source>
</evidence>
<dbReference type="Pfam" id="PF07690">
    <property type="entry name" value="MFS_1"/>
    <property type="match status" value="1"/>
</dbReference>
<evidence type="ECO:0000256" key="1">
    <source>
        <dbReference type="ARBA" id="ARBA00004141"/>
    </source>
</evidence>
<feature type="transmembrane region" description="Helical" evidence="5">
    <location>
        <begin position="384"/>
        <end position="402"/>
    </location>
</feature>
<evidence type="ECO:0000313" key="8">
    <source>
        <dbReference type="Proteomes" id="UP000652219"/>
    </source>
</evidence>
<feature type="transmembrane region" description="Helical" evidence="5">
    <location>
        <begin position="518"/>
        <end position="537"/>
    </location>
</feature>
<feature type="transmembrane region" description="Helical" evidence="5">
    <location>
        <begin position="280"/>
        <end position="298"/>
    </location>
</feature>
<reference evidence="7 8" key="1">
    <citation type="journal article" date="2020" name="Phytopathology">
        <title>Genome Sequence Resources of Colletotrichum truncatum, C. plurivorum, C. musicola, and C. sojae: Four Species Pathogenic to Soybean (Glycine max).</title>
        <authorList>
            <person name="Rogerio F."/>
            <person name="Boufleur T.R."/>
            <person name="Ciampi-Guillardi M."/>
            <person name="Sukno S.A."/>
            <person name="Thon M.R."/>
            <person name="Massola Junior N.S."/>
            <person name="Baroncelli R."/>
        </authorList>
    </citation>
    <scope>NUCLEOTIDE SEQUENCE [LARGE SCALE GENOMIC DNA]</scope>
    <source>
        <strain evidence="7 8">LFN0009</strain>
    </source>
</reference>
<dbReference type="Proteomes" id="UP000652219">
    <property type="component" value="Unassembled WGS sequence"/>
</dbReference>
<keyword evidence="2 5" id="KW-0812">Transmembrane</keyword>
<accession>A0A8H6JJV4</accession>
<evidence type="ECO:0000313" key="7">
    <source>
        <dbReference type="EMBL" id="KAF6814467.1"/>
    </source>
</evidence>
<feature type="transmembrane region" description="Helical" evidence="5">
    <location>
        <begin position="143"/>
        <end position="164"/>
    </location>
</feature>
<proteinExistence type="predicted"/>
<feature type="transmembrane region" description="Helical" evidence="5">
    <location>
        <begin position="207"/>
        <end position="227"/>
    </location>
</feature>
<feature type="transmembrane region" description="Helical" evidence="5">
    <location>
        <begin position="408"/>
        <end position="435"/>
    </location>
</feature>
<dbReference type="Gene3D" id="1.20.1250.20">
    <property type="entry name" value="MFS general substrate transporter like domains"/>
    <property type="match status" value="2"/>
</dbReference>
<organism evidence="7 8">
    <name type="scientific">Colletotrichum sojae</name>
    <dbReference type="NCBI Taxonomy" id="2175907"/>
    <lineage>
        <taxon>Eukaryota</taxon>
        <taxon>Fungi</taxon>
        <taxon>Dikarya</taxon>
        <taxon>Ascomycota</taxon>
        <taxon>Pezizomycotina</taxon>
        <taxon>Sordariomycetes</taxon>
        <taxon>Hypocreomycetidae</taxon>
        <taxon>Glomerellales</taxon>
        <taxon>Glomerellaceae</taxon>
        <taxon>Colletotrichum</taxon>
        <taxon>Colletotrichum orchidearum species complex</taxon>
    </lineage>
</organism>
<protein>
    <submittedName>
        <fullName evidence="7">Integral membrane protein</fullName>
    </submittedName>
</protein>
<dbReference type="EMBL" id="WIGN01000043">
    <property type="protein sequence ID" value="KAF6814467.1"/>
    <property type="molecule type" value="Genomic_DNA"/>
</dbReference>
<keyword evidence="4 5" id="KW-0472">Membrane</keyword>
<feature type="transmembrane region" description="Helical" evidence="5">
    <location>
        <begin position="247"/>
        <end position="268"/>
    </location>
</feature>
<feature type="transmembrane region" description="Helical" evidence="5">
    <location>
        <begin position="176"/>
        <end position="195"/>
    </location>
</feature>
<keyword evidence="3 5" id="KW-1133">Transmembrane helix</keyword>
<feature type="transmembrane region" description="Helical" evidence="5">
    <location>
        <begin position="89"/>
        <end position="110"/>
    </location>
</feature>
<keyword evidence="8" id="KW-1185">Reference proteome</keyword>
<dbReference type="GO" id="GO:0016020">
    <property type="term" value="C:membrane"/>
    <property type="evidence" value="ECO:0007669"/>
    <property type="project" value="UniProtKB-SubCell"/>
</dbReference>
<feature type="domain" description="Major facilitator superfamily (MFS) profile" evidence="6">
    <location>
        <begin position="49"/>
        <end position="541"/>
    </location>
</feature>
<dbReference type="InterPro" id="IPR036259">
    <property type="entry name" value="MFS_trans_sf"/>
</dbReference>
<dbReference type="SUPFAM" id="SSF103473">
    <property type="entry name" value="MFS general substrate transporter"/>
    <property type="match status" value="1"/>
</dbReference>
<feature type="transmembrane region" description="Helical" evidence="5">
    <location>
        <begin position="356"/>
        <end position="377"/>
    </location>
</feature>
<dbReference type="InterPro" id="IPR011701">
    <property type="entry name" value="MFS"/>
</dbReference>
<evidence type="ECO:0000259" key="6">
    <source>
        <dbReference type="PROSITE" id="PS50850"/>
    </source>
</evidence>
<dbReference type="PANTHER" id="PTHR42718:SF27">
    <property type="entry name" value="TRANSPORTER, PUTATIVE-RELATED"/>
    <property type="match status" value="1"/>
</dbReference>
<dbReference type="GO" id="GO:0022857">
    <property type="term" value="F:transmembrane transporter activity"/>
    <property type="evidence" value="ECO:0007669"/>
    <property type="project" value="InterPro"/>
</dbReference>
<comment type="caution">
    <text evidence="7">The sequence shown here is derived from an EMBL/GenBank/DDBJ whole genome shotgun (WGS) entry which is preliminary data.</text>
</comment>
<dbReference type="AlphaFoldDB" id="A0A8H6JJV4"/>
<evidence type="ECO:0000256" key="3">
    <source>
        <dbReference type="ARBA" id="ARBA00022989"/>
    </source>
</evidence>
<feature type="transmembrane region" description="Helical" evidence="5">
    <location>
        <begin position="50"/>
        <end position="77"/>
    </location>
</feature>
<comment type="subcellular location">
    <subcellularLocation>
        <location evidence="1">Membrane</location>
        <topology evidence="1">Multi-pass membrane protein</topology>
    </subcellularLocation>
</comment>
<dbReference type="InterPro" id="IPR020846">
    <property type="entry name" value="MFS_dom"/>
</dbReference>
<name>A0A8H6JJV4_9PEZI</name>
<dbReference type="PANTHER" id="PTHR42718">
    <property type="entry name" value="MAJOR FACILITATOR SUPERFAMILY MULTIDRUG TRANSPORTER MFSC"/>
    <property type="match status" value="1"/>
</dbReference>